<organism evidence="1 2">
    <name type="scientific">Diaporthe helianthi</name>
    <dbReference type="NCBI Taxonomy" id="158607"/>
    <lineage>
        <taxon>Eukaryota</taxon>
        <taxon>Fungi</taxon>
        <taxon>Dikarya</taxon>
        <taxon>Ascomycota</taxon>
        <taxon>Pezizomycotina</taxon>
        <taxon>Sordariomycetes</taxon>
        <taxon>Sordariomycetidae</taxon>
        <taxon>Diaporthales</taxon>
        <taxon>Diaporthaceae</taxon>
        <taxon>Diaporthe</taxon>
    </lineage>
</organism>
<keyword evidence="2" id="KW-1185">Reference proteome</keyword>
<protein>
    <submittedName>
        <fullName evidence="1">Uncharacterized protein</fullName>
    </submittedName>
</protein>
<sequence length="53" mass="5969">MPLGYLLIKNNTTNDLLEDSLSPEDINKLDNLVKKITDYNGDAEDEEDKATMP</sequence>
<reference evidence="1" key="1">
    <citation type="submission" date="2017-09" db="EMBL/GenBank/DDBJ databases">
        <title>Polyketide synthases of a Diaporthe helianthi virulent isolate.</title>
        <authorList>
            <person name="Baroncelli R."/>
        </authorList>
    </citation>
    <scope>NUCLEOTIDE SEQUENCE [LARGE SCALE GENOMIC DNA]</scope>
    <source>
        <strain evidence="1">7/96</strain>
    </source>
</reference>
<accession>A0A2P5I3S3</accession>
<dbReference type="AlphaFoldDB" id="A0A2P5I3S3"/>
<dbReference type="InParanoid" id="A0A2P5I3S3"/>
<gene>
    <name evidence="1" type="ORF">DHEL01_v204431</name>
</gene>
<comment type="caution">
    <text evidence="1">The sequence shown here is derived from an EMBL/GenBank/DDBJ whole genome shotgun (WGS) entry which is preliminary data.</text>
</comment>
<evidence type="ECO:0000313" key="2">
    <source>
        <dbReference type="Proteomes" id="UP000094444"/>
    </source>
</evidence>
<dbReference type="Proteomes" id="UP000094444">
    <property type="component" value="Unassembled WGS sequence"/>
</dbReference>
<evidence type="ECO:0000313" key="1">
    <source>
        <dbReference type="EMBL" id="POS77165.1"/>
    </source>
</evidence>
<proteinExistence type="predicted"/>
<name>A0A2P5I3S3_DIAHE</name>
<dbReference type="EMBL" id="MAVT02000294">
    <property type="protein sequence ID" value="POS77165.1"/>
    <property type="molecule type" value="Genomic_DNA"/>
</dbReference>